<organism evidence="1 2">
    <name type="scientific">Naganishia onofrii</name>
    <dbReference type="NCBI Taxonomy" id="1851511"/>
    <lineage>
        <taxon>Eukaryota</taxon>
        <taxon>Fungi</taxon>
        <taxon>Dikarya</taxon>
        <taxon>Basidiomycota</taxon>
        <taxon>Agaricomycotina</taxon>
        <taxon>Tremellomycetes</taxon>
        <taxon>Filobasidiales</taxon>
        <taxon>Filobasidiaceae</taxon>
        <taxon>Naganishia</taxon>
    </lineage>
</organism>
<accession>A0ACC2XYA1</accession>
<evidence type="ECO:0000313" key="1">
    <source>
        <dbReference type="EMBL" id="KAJ9128177.1"/>
    </source>
</evidence>
<dbReference type="EMBL" id="JASBWV010000001">
    <property type="protein sequence ID" value="KAJ9128177.1"/>
    <property type="molecule type" value="Genomic_DNA"/>
</dbReference>
<dbReference type="Proteomes" id="UP001234202">
    <property type="component" value="Unassembled WGS sequence"/>
</dbReference>
<sequence>MTDLYAATSKHLLLRQYPSAISTVHALLNDLRSRHPFIYNRPERINSKTPPLLVKWEAYPYSTIQALKLLCTVYVSAWAGGVTEQEVLRKGRNAGGVGSQRSQSRKQDGPKDVKLEALAKCLPPNADSSNAILLTTLEICLQTLNDSQPPHTSTQNKPIGNLNTPSTAVLDLPPSLVLTFLLASIKISSSADTTSKTSTAQPSRVNQDAISFARKLFEDWLAVLPDESLYALSQARPQRTPRKPRKSSAKVPLETSTSSLGSSTSSVNAGNISDASASGSTVLVEAPSSDDQDRSILLQFKKDYLRLVEVYVLEILPRQDDWDIASDFIMAEFVMGAKRKEQMLKRLHDAKSKHIASVTRARRSSGTSPLTGNLTRSTSGAPNSMTSLSATSALDPEDMDTETVIAGGCVSRRSSAASTERTARPFDRSSRPTRSSVGPRSTDESLEARDEQRGQDMVPQTTGSRDTSVPATGNGPVTRAVSSFAALRSRVIEYLDEPLSEPRGADSQGLGSGNEDRRNRPRRQIQASATKPWRILSLIRPKYLATLAIGLIFLIASRQWRRKNRKALVATGQSTGSTIPMWYIVASSWWRNIFDLAWQKIRMMIAMGTTLTYV</sequence>
<proteinExistence type="predicted"/>
<reference evidence="1" key="1">
    <citation type="submission" date="2023-04" db="EMBL/GenBank/DDBJ databases">
        <title>Draft Genome sequencing of Naganishia species isolated from polar environments using Oxford Nanopore Technology.</title>
        <authorList>
            <person name="Leo P."/>
            <person name="Venkateswaran K."/>
        </authorList>
    </citation>
    <scope>NUCLEOTIDE SEQUENCE</scope>
    <source>
        <strain evidence="1">DBVPG 5303</strain>
    </source>
</reference>
<name>A0ACC2XYA1_9TREE</name>
<evidence type="ECO:0000313" key="2">
    <source>
        <dbReference type="Proteomes" id="UP001234202"/>
    </source>
</evidence>
<comment type="caution">
    <text evidence="1">The sequence shown here is derived from an EMBL/GenBank/DDBJ whole genome shotgun (WGS) entry which is preliminary data.</text>
</comment>
<protein>
    <submittedName>
        <fullName evidence="1">Uncharacterized protein</fullName>
    </submittedName>
</protein>
<keyword evidence="2" id="KW-1185">Reference proteome</keyword>
<gene>
    <name evidence="1" type="ORF">QFC24_000469</name>
</gene>